<keyword evidence="2" id="KW-1185">Reference proteome</keyword>
<dbReference type="EMBL" id="CP042467">
    <property type="protein sequence ID" value="QED29036.1"/>
    <property type="molecule type" value="Genomic_DNA"/>
</dbReference>
<dbReference type="RefSeq" id="WP_146961992.1">
    <property type="nucleotide sequence ID" value="NZ_CP042467.1"/>
</dbReference>
<dbReference type="OrthoDB" id="5504273at2"/>
<dbReference type="KEGG" id="bbae:FRD01_17680"/>
<evidence type="ECO:0000313" key="2">
    <source>
        <dbReference type="Proteomes" id="UP000321595"/>
    </source>
</evidence>
<dbReference type="AlphaFoldDB" id="A0A5B8XZE0"/>
<protein>
    <submittedName>
        <fullName evidence="1">Uncharacterized protein</fullName>
    </submittedName>
</protein>
<organism evidence="1 2">
    <name type="scientific">Microvenator marinus</name>
    <dbReference type="NCBI Taxonomy" id="2600177"/>
    <lineage>
        <taxon>Bacteria</taxon>
        <taxon>Deltaproteobacteria</taxon>
        <taxon>Bradymonadales</taxon>
        <taxon>Microvenatoraceae</taxon>
        <taxon>Microvenator</taxon>
    </lineage>
</organism>
<evidence type="ECO:0000313" key="1">
    <source>
        <dbReference type="EMBL" id="QED29036.1"/>
    </source>
</evidence>
<reference evidence="1 2" key="1">
    <citation type="submission" date="2019-08" db="EMBL/GenBank/DDBJ databases">
        <authorList>
            <person name="Liang Q."/>
        </authorList>
    </citation>
    <scope>NUCLEOTIDE SEQUENCE [LARGE SCALE GENOMIC DNA]</scope>
    <source>
        <strain evidence="1 2">V1718</strain>
    </source>
</reference>
<proteinExistence type="predicted"/>
<name>A0A5B8XZE0_9DELT</name>
<accession>A0A5B8XZE0</accession>
<sequence>MNILTKMLPELPQDTLRLVFRTLEALSDEAGPDALVAVEKSLVWMRVWHELTCSELDPNKIADLVESNTRVSSVVARLCVEGTNFDSEAGPESTLEHLIQIDQQLQKLDGLSAAEQVDAVFENTELLLNFVGERSGLIALMKLEEAWNPRRLDHTDLGERSKKFEFAAIDHLRAHGFMPVVRAALAFEVDGPEFHELSAFRDNPHLRELARAIAASRQRVFDVVRGIRPVRDLVAWVNYLIVGTKALSHALGLSRKEALSFAHFCFHVVNFSDLEGTLGAELNEECRRSMMDVEDALKEIAQMRASDELVDAATLERAIDPWPAKPNLHRLADRLARLSGLWFEGSPSKGLVGMGRIDLSLCQPFIDALDQLEPSDLVGVSEILRSATLLGADFAEVSASTTVRVFSLLYNKGIGAETLELGAICQDLAGRPGLEVVLTGPKALEWLQVGANQDLGFNLPAELEHLVGLMESETLGQTARGLVLEYLSSHKIDTTNSAILPVDRDVKVSEARMNFDDGIGA</sequence>
<gene>
    <name evidence="1" type="ORF">FRD01_17680</name>
</gene>
<dbReference type="Proteomes" id="UP000321595">
    <property type="component" value="Chromosome"/>
</dbReference>